<sequence>MDRSKYSEKWLARFDFFEQYGAPSTPEHKAAIKAAKPGRRILIGMNIIAFFFGFIYFFVLGLWKKNLVLFGICIIIGLVLGVFQAVTGFYLPQGIDIGINIALAMMWSMTANYAYYLKEVKGSDSWNPFEGMRMI</sequence>
<organism evidence="2 4">
    <name type="scientific">Budvicia aquatica</name>
    <dbReference type="NCBI Taxonomy" id="82979"/>
    <lineage>
        <taxon>Bacteria</taxon>
        <taxon>Pseudomonadati</taxon>
        <taxon>Pseudomonadota</taxon>
        <taxon>Gammaproteobacteria</taxon>
        <taxon>Enterobacterales</taxon>
        <taxon>Budviciaceae</taxon>
        <taxon>Budvicia</taxon>
    </lineage>
</organism>
<proteinExistence type="predicted"/>
<feature type="transmembrane region" description="Helical" evidence="1">
    <location>
        <begin position="97"/>
        <end position="116"/>
    </location>
</feature>
<name>A0A2C6DI73_9GAMM</name>
<dbReference type="Proteomes" id="UP000373449">
    <property type="component" value="Unassembled WGS sequence"/>
</dbReference>
<dbReference type="InterPro" id="IPR024399">
    <property type="entry name" value="DUF2628"/>
</dbReference>
<dbReference type="STRING" id="1111728.GCA_000427805_04495"/>
<evidence type="ECO:0000256" key="1">
    <source>
        <dbReference type="SAM" id="Phobius"/>
    </source>
</evidence>
<keyword evidence="1" id="KW-0812">Transmembrane</keyword>
<gene>
    <name evidence="2" type="ORF">CRN84_03780</name>
    <name evidence="3" type="ORF">NCTC12282_01363</name>
</gene>
<evidence type="ECO:0000313" key="3">
    <source>
        <dbReference type="EMBL" id="VFS46454.1"/>
    </source>
</evidence>
<dbReference type="EMBL" id="PDDX01000001">
    <property type="protein sequence ID" value="PHI28511.1"/>
    <property type="molecule type" value="Genomic_DNA"/>
</dbReference>
<keyword evidence="1" id="KW-1133">Transmembrane helix</keyword>
<dbReference type="EMBL" id="CAADJA010000002">
    <property type="protein sequence ID" value="VFS46454.1"/>
    <property type="molecule type" value="Genomic_DNA"/>
</dbReference>
<reference evidence="4" key="1">
    <citation type="submission" date="2017-09" db="EMBL/GenBank/DDBJ databases">
        <title>FDA dAtabase for Regulatory Grade micrObial Sequences (FDA-ARGOS): Supporting development and validation of Infectious Disease Dx tests.</title>
        <authorList>
            <person name="Minogue T."/>
            <person name="Wolcott M."/>
            <person name="Wasieloski L."/>
            <person name="Aguilar W."/>
            <person name="Moore D."/>
            <person name="Tallon L."/>
            <person name="Sadzewicz L."/>
            <person name="Ott S."/>
            <person name="Zhao X."/>
            <person name="Nagaraj S."/>
            <person name="Vavikolanu K."/>
            <person name="Aluvathingal J."/>
            <person name="Nadendla S."/>
            <person name="Sichtig H."/>
        </authorList>
    </citation>
    <scope>NUCLEOTIDE SEQUENCE [LARGE SCALE GENOMIC DNA]</scope>
    <source>
        <strain evidence="4">FDAARGOS_387</strain>
    </source>
</reference>
<dbReference type="Proteomes" id="UP000224974">
    <property type="component" value="Unassembled WGS sequence"/>
</dbReference>
<dbReference type="AlphaFoldDB" id="A0A2C6DI73"/>
<dbReference type="RefSeq" id="WP_029093785.1">
    <property type="nucleotide sequence ID" value="NZ_CAADJA010000002.1"/>
</dbReference>
<evidence type="ECO:0000313" key="5">
    <source>
        <dbReference type="Proteomes" id="UP000373449"/>
    </source>
</evidence>
<feature type="transmembrane region" description="Helical" evidence="1">
    <location>
        <begin position="41"/>
        <end position="63"/>
    </location>
</feature>
<reference evidence="2" key="2">
    <citation type="submission" date="2017-09" db="EMBL/GenBank/DDBJ databases">
        <title>FDA dAtabase for Regulatory Grade micrObial Sequences (FDA-ARGOS): Supporting development and validation of Infectious Disease Dx tests.</title>
        <authorList>
            <person name="Minogue T."/>
            <person name="Wolcott M."/>
            <person name="Wasieloski L."/>
            <person name="Aguilar W."/>
            <person name="Moore D."/>
            <person name="Tallon L.J."/>
            <person name="Sadzewicz L."/>
            <person name="Ott S."/>
            <person name="Zhao X."/>
            <person name="Nagaraj S."/>
            <person name="Vavikolanu K."/>
            <person name="Aluvathingal J."/>
            <person name="Nadendla S."/>
            <person name="Sichtig H."/>
        </authorList>
    </citation>
    <scope>NUCLEOTIDE SEQUENCE</scope>
    <source>
        <strain evidence="2">FDAARGOS_387</strain>
    </source>
</reference>
<accession>A0A2C6DI73</accession>
<keyword evidence="1" id="KW-0472">Membrane</keyword>
<reference evidence="3 5" key="3">
    <citation type="submission" date="2019-03" db="EMBL/GenBank/DDBJ databases">
        <authorList>
            <consortium name="Pathogen Informatics"/>
        </authorList>
    </citation>
    <scope>NUCLEOTIDE SEQUENCE [LARGE SCALE GENOMIC DNA]</scope>
    <source>
        <strain evidence="3 5">NCTC12282</strain>
    </source>
</reference>
<keyword evidence="4" id="KW-1185">Reference proteome</keyword>
<evidence type="ECO:0000313" key="2">
    <source>
        <dbReference type="EMBL" id="PHI28511.1"/>
    </source>
</evidence>
<protein>
    <submittedName>
        <fullName evidence="2">DUF2628 domain-containing protein</fullName>
    </submittedName>
    <submittedName>
        <fullName evidence="3">Protein of uncharacterized function (DUF2628)</fullName>
    </submittedName>
</protein>
<feature type="transmembrane region" description="Helical" evidence="1">
    <location>
        <begin position="69"/>
        <end position="90"/>
    </location>
</feature>
<dbReference type="Pfam" id="PF10947">
    <property type="entry name" value="DUF2628"/>
    <property type="match status" value="1"/>
</dbReference>
<evidence type="ECO:0000313" key="4">
    <source>
        <dbReference type="Proteomes" id="UP000224974"/>
    </source>
</evidence>
<dbReference type="OrthoDB" id="4727912at2"/>